<keyword evidence="1" id="KW-0150">Chloroplast</keyword>
<evidence type="ECO:0000313" key="1">
    <source>
        <dbReference type="EMBL" id="SCW21909.1"/>
    </source>
</evidence>
<proteinExistence type="predicted"/>
<sequence length="114" mass="13898">MDINPDTDFIKIWQYNFFKQYKQSIRRGLAIPKQMRILLTSNGSFTRNSTIIYNKRTNILLIKQKHDLHKVQYNNIEKECKAKYYREVWLTQDPDKKKLFLLSHKDVQQKTYQL</sequence>
<protein>
    <submittedName>
        <fullName evidence="1">Uncharacterized protein</fullName>
    </submittedName>
</protein>
<accession>A0A1G4NTS9</accession>
<reference evidence="1" key="1">
    <citation type="submission" date="2016-10" db="EMBL/GenBank/DDBJ databases">
        <title>Chloroplast genomes as a tool to resolve red algal phylogenies: a case study in the Nemaliales.</title>
        <authorList>
            <person name="Costa J.F."/>
            <person name="Lin S.M."/>
            <person name="Macaya E.C."/>
            <person name="Fernandez-Garcia C."/>
            <person name="Verbruggen H."/>
        </authorList>
    </citation>
    <scope>NUCLEOTIDE SEQUENCE</scope>
    <source>
        <strain evidence="1">J.0167</strain>
    </source>
</reference>
<dbReference type="EMBL" id="LT622866">
    <property type="protein sequence ID" value="SCW21909.1"/>
    <property type="molecule type" value="Genomic_DNA"/>
</dbReference>
<dbReference type="GeneID" id="29998295"/>
<organism evidence="1">
    <name type="scientific">Helminthocladia australis</name>
    <dbReference type="NCBI Taxonomy" id="260093"/>
    <lineage>
        <taxon>Eukaryota</taxon>
        <taxon>Rhodophyta</taxon>
        <taxon>Florideophyceae</taxon>
        <taxon>Nemaliophycidae</taxon>
        <taxon>Nemaliales</taxon>
        <taxon>Liagoraceae</taxon>
        <taxon>Helminthocladia</taxon>
    </lineage>
</organism>
<dbReference type="Pfam" id="PF01947">
    <property type="entry name" value="Rv2949c-like"/>
    <property type="match status" value="1"/>
</dbReference>
<gene>
    <name evidence="1" type="primary">ORF_7</name>
    <name evidence="1" type="ORF">J0167_60</name>
</gene>
<dbReference type="RefSeq" id="YP_009313655.1">
    <property type="nucleotide sequence ID" value="NC_031658.1"/>
</dbReference>
<dbReference type="AlphaFoldDB" id="A0A1G4NTS9"/>
<geneLocation type="chloroplast" evidence="1"/>
<name>A0A1G4NTS9_9FLOR</name>
<keyword evidence="1" id="KW-0934">Plastid</keyword>
<dbReference type="InterPro" id="IPR002800">
    <property type="entry name" value="Rv2949c-like"/>
</dbReference>
<reference evidence="1" key="2">
    <citation type="submission" date="2016-10" db="EMBL/GenBank/DDBJ databases">
        <authorList>
            <person name="de Groot N.N."/>
        </authorList>
    </citation>
    <scope>NUCLEOTIDE SEQUENCE</scope>
    <source>
        <strain evidence="1">J.0167</strain>
    </source>
</reference>